<gene>
    <name evidence="1" type="primary">WBGene00274508</name>
</gene>
<accession>A0A8R1YPN0</accession>
<protein>
    <submittedName>
        <fullName evidence="1">Uncharacterized protein</fullName>
    </submittedName>
</protein>
<dbReference type="EnsemblMetazoa" id="PPA36139.1">
    <property type="protein sequence ID" value="PPA36139.1"/>
    <property type="gene ID" value="WBGene00274508"/>
</dbReference>
<proteinExistence type="predicted"/>
<dbReference type="Proteomes" id="UP000005239">
    <property type="component" value="Unassembled WGS sequence"/>
</dbReference>
<sequence length="145" mass="15537">MAAGGRLAATLLLAIFIGCARQAQGEAPGDKKYNCYNGDMGKDGKKVSAEKTCQGSLCKLEINYEGMKLSDIKSVDGSCLEIGETGCWKYQSQHKAVCHCKMSECNSKEHQDRALRQAINDAGPSSDGAWVLVGGAALLYAIYHN</sequence>
<name>A0A2A6CWF1_PRIPA</name>
<evidence type="ECO:0000313" key="2">
    <source>
        <dbReference type="Proteomes" id="UP000005239"/>
    </source>
</evidence>
<reference evidence="2" key="1">
    <citation type="journal article" date="2008" name="Nat. Genet.">
        <title>The Pristionchus pacificus genome provides a unique perspective on nematode lifestyle and parasitism.</title>
        <authorList>
            <person name="Dieterich C."/>
            <person name="Clifton S.W."/>
            <person name="Schuster L.N."/>
            <person name="Chinwalla A."/>
            <person name="Delehaunty K."/>
            <person name="Dinkelacker I."/>
            <person name="Fulton L."/>
            <person name="Fulton R."/>
            <person name="Godfrey J."/>
            <person name="Minx P."/>
            <person name="Mitreva M."/>
            <person name="Roeseler W."/>
            <person name="Tian H."/>
            <person name="Witte H."/>
            <person name="Yang S.P."/>
            <person name="Wilson R.K."/>
            <person name="Sommer R.J."/>
        </authorList>
    </citation>
    <scope>NUCLEOTIDE SEQUENCE [LARGE SCALE GENOMIC DNA]</scope>
    <source>
        <strain evidence="2">PS312</strain>
    </source>
</reference>
<accession>A0A2A6CWF1</accession>
<organism evidence="1 2">
    <name type="scientific">Pristionchus pacificus</name>
    <name type="common">Parasitic nematode worm</name>
    <dbReference type="NCBI Taxonomy" id="54126"/>
    <lineage>
        <taxon>Eukaryota</taxon>
        <taxon>Metazoa</taxon>
        <taxon>Ecdysozoa</taxon>
        <taxon>Nematoda</taxon>
        <taxon>Chromadorea</taxon>
        <taxon>Rhabditida</taxon>
        <taxon>Rhabditina</taxon>
        <taxon>Diplogasteromorpha</taxon>
        <taxon>Diplogasteroidea</taxon>
        <taxon>Neodiplogasteridae</taxon>
        <taxon>Pristionchus</taxon>
    </lineage>
</organism>
<keyword evidence="2" id="KW-1185">Reference proteome</keyword>
<reference evidence="1" key="2">
    <citation type="submission" date="2022-06" db="UniProtKB">
        <authorList>
            <consortium name="EnsemblMetazoa"/>
        </authorList>
    </citation>
    <scope>IDENTIFICATION</scope>
    <source>
        <strain evidence="1">PS312</strain>
    </source>
</reference>
<dbReference type="AlphaFoldDB" id="A0A2A6CWF1"/>
<evidence type="ECO:0000313" key="1">
    <source>
        <dbReference type="EnsemblMetazoa" id="PPA36139.1"/>
    </source>
</evidence>
<dbReference type="PROSITE" id="PS51257">
    <property type="entry name" value="PROKAR_LIPOPROTEIN"/>
    <property type="match status" value="1"/>
</dbReference>